<proteinExistence type="predicted"/>
<reference evidence="3 4" key="1">
    <citation type="submission" date="2013-08" db="EMBL/GenBank/DDBJ databases">
        <authorList>
            <person name="Weinstock G."/>
            <person name="Sodergren E."/>
            <person name="Wylie T."/>
            <person name="Fulton L."/>
            <person name="Fulton R."/>
            <person name="Fronick C."/>
            <person name="O'Laughlin M."/>
            <person name="Godfrey J."/>
            <person name="Miner T."/>
            <person name="Herter B."/>
            <person name="Appelbaum E."/>
            <person name="Cordes M."/>
            <person name="Lek S."/>
            <person name="Wollam A."/>
            <person name="Pepin K.H."/>
            <person name="Palsikar V.B."/>
            <person name="Mitreva M."/>
            <person name="Wilson R.K."/>
        </authorList>
    </citation>
    <scope>NUCLEOTIDE SEQUENCE [LARGE SCALE GENOMIC DNA]</scope>
    <source>
        <strain evidence="3 4">ATCC 12856</strain>
    </source>
</reference>
<dbReference type="eggNOG" id="ENOG502Z9F3">
    <property type="taxonomic scope" value="Bacteria"/>
</dbReference>
<name>U1WQG5_ANEAE</name>
<dbReference type="STRING" id="649747.HMPREF0083_01085"/>
<protein>
    <submittedName>
        <fullName evidence="3">Uncharacterized protein</fullName>
    </submittedName>
</protein>
<dbReference type="AlphaFoldDB" id="U1WQG5"/>
<dbReference type="InterPro" id="IPR054368">
    <property type="entry name" value="Alp7A-like_C"/>
</dbReference>
<dbReference type="InterPro" id="IPR040607">
    <property type="entry name" value="ALP_N"/>
</dbReference>
<dbReference type="EMBL" id="AWSJ01000066">
    <property type="protein sequence ID" value="ERI10829.1"/>
    <property type="molecule type" value="Genomic_DNA"/>
</dbReference>
<dbReference type="Pfam" id="PF22128">
    <property type="entry name" value="Alp7A_like_C"/>
    <property type="match status" value="1"/>
</dbReference>
<evidence type="ECO:0000313" key="4">
    <source>
        <dbReference type="Proteomes" id="UP000016511"/>
    </source>
</evidence>
<evidence type="ECO:0000259" key="2">
    <source>
        <dbReference type="Pfam" id="PF22128"/>
    </source>
</evidence>
<dbReference type="InterPro" id="IPR043129">
    <property type="entry name" value="ATPase_NBD"/>
</dbReference>
<gene>
    <name evidence="3" type="ORF">HMPREF0083_01085</name>
</gene>
<feature type="domain" description="Alp7A-like C-terminal" evidence="2">
    <location>
        <begin position="216"/>
        <end position="350"/>
    </location>
</feature>
<comment type="caution">
    <text evidence="3">The sequence shown here is derived from an EMBL/GenBank/DDBJ whole genome shotgun (WGS) entry which is preliminary data.</text>
</comment>
<dbReference type="PATRIC" id="fig|649747.3.peg.983"/>
<feature type="domain" description="Actin-like protein N-terminal" evidence="1">
    <location>
        <begin position="17"/>
        <end position="189"/>
    </location>
</feature>
<dbReference type="CDD" id="cd24023">
    <property type="entry name" value="ASKHA_NBD_ParM_Alp7A-like"/>
    <property type="match status" value="1"/>
</dbReference>
<accession>U1WQG5</accession>
<sequence>MINLGKGARKMKARMAAIDAGNDGFKCLFSGLNKENEVYIPNVIAKANETRDIVELEKKVLDGLHVEVTSSALEQGRGIYVVGKLAARNQDSDELTADKNKSENDQTLIVFLTALAFDGVQHFEEKDGIIDATYVISTGLPLEEVKKKKKRTFKEKLIKSTHEVKFRDTPYVGGKTVRIKIVDALVNTEGHAAMFDLTTNDDGSIKNEELTKVTFLINDIGGLSTDLAIIDESGNIDNDHSDGIKEGVSPYLDEIIRRVYSEYGYRFKSRRELVNIITDDSEDKNHIYVIGTKTPIKKFVDEELMKLARKEYSLIKNMWAKVPSIRLSYQIGGGALILKEYMEKLNEQDKNFPLRFVGKKDSVWMIARAYFKLLRIYVKRKGIDVENSIKVE</sequence>
<dbReference type="Pfam" id="PF17989">
    <property type="entry name" value="ALP_N"/>
    <property type="match status" value="1"/>
</dbReference>
<dbReference type="Gene3D" id="3.30.420.40">
    <property type="match status" value="2"/>
</dbReference>
<keyword evidence="4" id="KW-1185">Reference proteome</keyword>
<dbReference type="HOGENOM" id="CLU_063623_0_0_9"/>
<evidence type="ECO:0000259" key="1">
    <source>
        <dbReference type="Pfam" id="PF17989"/>
    </source>
</evidence>
<dbReference type="Proteomes" id="UP000016511">
    <property type="component" value="Unassembled WGS sequence"/>
</dbReference>
<dbReference type="SUPFAM" id="SSF53067">
    <property type="entry name" value="Actin-like ATPase domain"/>
    <property type="match status" value="2"/>
</dbReference>
<evidence type="ECO:0000313" key="3">
    <source>
        <dbReference type="EMBL" id="ERI10829.1"/>
    </source>
</evidence>
<organism evidence="3 4">
    <name type="scientific">Aneurinibacillus aneurinilyticus ATCC 12856</name>
    <dbReference type="NCBI Taxonomy" id="649747"/>
    <lineage>
        <taxon>Bacteria</taxon>
        <taxon>Bacillati</taxon>
        <taxon>Bacillota</taxon>
        <taxon>Bacilli</taxon>
        <taxon>Bacillales</taxon>
        <taxon>Paenibacillaceae</taxon>
        <taxon>Aneurinibacillus group</taxon>
        <taxon>Aneurinibacillus</taxon>
    </lineage>
</organism>